<comment type="caution">
    <text evidence="9">The sequence shown here is derived from an EMBL/GenBank/DDBJ whole genome shotgun (WGS) entry which is preliminary data.</text>
</comment>
<evidence type="ECO:0000256" key="3">
    <source>
        <dbReference type="ARBA" id="ARBA00022670"/>
    </source>
</evidence>
<dbReference type="InterPro" id="IPR018215">
    <property type="entry name" value="ClpP_Ser_AS"/>
</dbReference>
<dbReference type="Proteomes" id="UP001174909">
    <property type="component" value="Unassembled WGS sequence"/>
</dbReference>
<dbReference type="NCBIfam" id="NF009205">
    <property type="entry name" value="PRK12553.1"/>
    <property type="match status" value="1"/>
</dbReference>
<feature type="active site" evidence="7">
    <location>
        <position position="235"/>
    </location>
</feature>
<reference evidence="9" key="1">
    <citation type="submission" date="2023-03" db="EMBL/GenBank/DDBJ databases">
        <authorList>
            <person name="Steffen K."/>
            <person name="Cardenas P."/>
        </authorList>
    </citation>
    <scope>NUCLEOTIDE SEQUENCE</scope>
</reference>
<evidence type="ECO:0000256" key="6">
    <source>
        <dbReference type="ARBA" id="ARBA00034021"/>
    </source>
</evidence>
<evidence type="ECO:0000256" key="4">
    <source>
        <dbReference type="ARBA" id="ARBA00022801"/>
    </source>
</evidence>
<organism evidence="9 10">
    <name type="scientific">Geodia barretti</name>
    <name type="common">Barrett's horny sponge</name>
    <dbReference type="NCBI Taxonomy" id="519541"/>
    <lineage>
        <taxon>Eukaryota</taxon>
        <taxon>Metazoa</taxon>
        <taxon>Porifera</taxon>
        <taxon>Demospongiae</taxon>
        <taxon>Heteroscleromorpha</taxon>
        <taxon>Tetractinellida</taxon>
        <taxon>Astrophorina</taxon>
        <taxon>Geodiidae</taxon>
        <taxon>Geodia</taxon>
    </lineage>
</organism>
<keyword evidence="5" id="KW-0720">Serine protease</keyword>
<dbReference type="PRINTS" id="PR00127">
    <property type="entry name" value="CLPPROTEASEP"/>
</dbReference>
<dbReference type="EMBL" id="CASHTH010001459">
    <property type="protein sequence ID" value="CAI8015566.1"/>
    <property type="molecule type" value="Genomic_DNA"/>
</dbReference>
<proteinExistence type="inferred from homology"/>
<protein>
    <recommendedName>
        <fullName evidence="8">ATP-dependent Clp protease proteolytic subunit</fullName>
    </recommendedName>
</protein>
<evidence type="ECO:0000313" key="9">
    <source>
        <dbReference type="EMBL" id="CAI8015566.1"/>
    </source>
</evidence>
<gene>
    <name evidence="9" type="ORF">GBAR_LOCUS9624</name>
</gene>
<dbReference type="CDD" id="cd07017">
    <property type="entry name" value="S14_ClpP_2"/>
    <property type="match status" value="2"/>
</dbReference>
<dbReference type="Gene3D" id="3.90.226.10">
    <property type="entry name" value="2-enoyl-CoA Hydratase, Chain A, domain 1"/>
    <property type="match status" value="3"/>
</dbReference>
<dbReference type="NCBIfam" id="NF001368">
    <property type="entry name" value="PRK00277.1"/>
    <property type="match status" value="1"/>
</dbReference>
<evidence type="ECO:0000256" key="2">
    <source>
        <dbReference type="ARBA" id="ARBA00022490"/>
    </source>
</evidence>
<dbReference type="PANTHER" id="PTHR10381:SF70">
    <property type="entry name" value="ATP-DEPENDENT CLP PROTEASE PROTEOLYTIC SUBUNIT"/>
    <property type="match status" value="1"/>
</dbReference>
<dbReference type="GO" id="GO:0006515">
    <property type="term" value="P:protein quality control for misfolded or incompletely synthesized proteins"/>
    <property type="evidence" value="ECO:0007669"/>
    <property type="project" value="TreeGrafter"/>
</dbReference>
<dbReference type="GO" id="GO:0051117">
    <property type="term" value="F:ATPase binding"/>
    <property type="evidence" value="ECO:0007669"/>
    <property type="project" value="TreeGrafter"/>
</dbReference>
<dbReference type="HAMAP" id="MF_00444">
    <property type="entry name" value="ClpP"/>
    <property type="match status" value="1"/>
</dbReference>
<name>A0AA35WFN1_GEOBA</name>
<dbReference type="AlphaFoldDB" id="A0AA35WFN1"/>
<keyword evidence="3 9" id="KW-0645">Protease</keyword>
<dbReference type="PROSITE" id="PS00381">
    <property type="entry name" value="CLP_PROTEASE_SER"/>
    <property type="match status" value="1"/>
</dbReference>
<dbReference type="InterPro" id="IPR029045">
    <property type="entry name" value="ClpP/crotonase-like_dom_sf"/>
</dbReference>
<sequence>MLPGIIRPTREGERAFNPYSLLLQARIIYLGTAVDDEVSNAIVSQLLYLGWEDSEADILMYVNSPGGSVLDGDGRHTGSASDIEITAQEILRLRQRLNTILSDNCGQPFDKVSRDSDRDYWMDAESAVQYDSPLLQPSNIVPMVIESGPRGERAFDIYSLLLRERIIYLGTPITDQVANVIIAQLLYLEREDRDRDISMYINSPGGYIASGLAILDTVKLINSEVSTICVGTAASMATVLLANGAKGKRYCLPNSTIHLHQPNVGSFQGQAADIEIQAREIVRLKERLNKILSDATGQSFEKIADDTDRDFFLTSDEAIEYGLVDEILGAPIEEVTAEAA</sequence>
<comment type="similarity">
    <text evidence="1 8">Belongs to the peptidase S14 family.</text>
</comment>
<dbReference type="InterPro" id="IPR001907">
    <property type="entry name" value="ClpP"/>
</dbReference>
<keyword evidence="10" id="KW-1185">Reference proteome</keyword>
<comment type="catalytic activity">
    <reaction evidence="6 7">
        <text>Hydrolysis of proteins to small peptides in the presence of ATP and magnesium. alpha-casein is the usual test substrate. In the absence of ATP, only oligopeptides shorter than five residues are hydrolyzed (such as succinyl-Leu-Tyr-|-NHMec, and Leu-Tyr-Leu-|-Tyr-Trp, in which cleavage of the -Tyr-|-Leu- and -Tyr-|-Trp bonds also occurs).</text>
        <dbReference type="EC" id="3.4.21.92"/>
    </reaction>
</comment>
<evidence type="ECO:0000256" key="8">
    <source>
        <dbReference type="RuleBase" id="RU003567"/>
    </source>
</evidence>
<evidence type="ECO:0000256" key="7">
    <source>
        <dbReference type="PROSITE-ProRule" id="PRU10085"/>
    </source>
</evidence>
<dbReference type="SUPFAM" id="SSF52096">
    <property type="entry name" value="ClpP/crotonase"/>
    <property type="match status" value="2"/>
</dbReference>
<evidence type="ECO:0000256" key="5">
    <source>
        <dbReference type="ARBA" id="ARBA00022825"/>
    </source>
</evidence>
<evidence type="ECO:0000313" key="10">
    <source>
        <dbReference type="Proteomes" id="UP001174909"/>
    </source>
</evidence>
<dbReference type="FunFam" id="3.90.226.10:FF:000001">
    <property type="entry name" value="ATP-dependent Clp protease proteolytic subunit"/>
    <property type="match status" value="1"/>
</dbReference>
<dbReference type="Pfam" id="PF00574">
    <property type="entry name" value="CLP_protease"/>
    <property type="match status" value="3"/>
</dbReference>
<dbReference type="InterPro" id="IPR023562">
    <property type="entry name" value="ClpP/TepA"/>
</dbReference>
<dbReference type="GO" id="GO:0004176">
    <property type="term" value="F:ATP-dependent peptidase activity"/>
    <property type="evidence" value="ECO:0007669"/>
    <property type="project" value="InterPro"/>
</dbReference>
<dbReference type="GO" id="GO:0009368">
    <property type="term" value="C:endopeptidase Clp complex"/>
    <property type="evidence" value="ECO:0007669"/>
    <property type="project" value="TreeGrafter"/>
</dbReference>
<accession>A0AA35WFN1</accession>
<keyword evidence="2" id="KW-0963">Cytoplasm</keyword>
<dbReference type="GO" id="GO:0004252">
    <property type="term" value="F:serine-type endopeptidase activity"/>
    <property type="evidence" value="ECO:0007669"/>
    <property type="project" value="UniProtKB-EC"/>
</dbReference>
<keyword evidence="4" id="KW-0378">Hydrolase</keyword>
<dbReference type="PANTHER" id="PTHR10381">
    <property type="entry name" value="ATP-DEPENDENT CLP PROTEASE PROTEOLYTIC SUBUNIT"/>
    <property type="match status" value="1"/>
</dbReference>
<evidence type="ECO:0000256" key="1">
    <source>
        <dbReference type="ARBA" id="ARBA00007039"/>
    </source>
</evidence>